<evidence type="ECO:0000313" key="2">
    <source>
        <dbReference type="Proteomes" id="UP000799777"/>
    </source>
</evidence>
<comment type="caution">
    <text evidence="1">The sequence shown here is derived from an EMBL/GenBank/DDBJ whole genome shotgun (WGS) entry which is preliminary data.</text>
</comment>
<keyword evidence="2" id="KW-1185">Reference proteome</keyword>
<dbReference type="AlphaFoldDB" id="A0A9P4LJN0"/>
<accession>A0A9P4LJN0</accession>
<protein>
    <submittedName>
        <fullName evidence="1">Uncharacterized protein</fullName>
    </submittedName>
</protein>
<organism evidence="1 2">
    <name type="scientific">Setomelanomma holmii</name>
    <dbReference type="NCBI Taxonomy" id="210430"/>
    <lineage>
        <taxon>Eukaryota</taxon>
        <taxon>Fungi</taxon>
        <taxon>Dikarya</taxon>
        <taxon>Ascomycota</taxon>
        <taxon>Pezizomycotina</taxon>
        <taxon>Dothideomycetes</taxon>
        <taxon>Pleosporomycetidae</taxon>
        <taxon>Pleosporales</taxon>
        <taxon>Pleosporineae</taxon>
        <taxon>Phaeosphaeriaceae</taxon>
        <taxon>Setomelanomma</taxon>
    </lineage>
</organism>
<proteinExistence type="predicted"/>
<name>A0A9P4LJN0_9PLEO</name>
<dbReference type="EMBL" id="ML978248">
    <property type="protein sequence ID" value="KAF2026204.1"/>
    <property type="molecule type" value="Genomic_DNA"/>
</dbReference>
<reference evidence="1" key="1">
    <citation type="journal article" date="2020" name="Stud. Mycol.">
        <title>101 Dothideomycetes genomes: a test case for predicting lifestyles and emergence of pathogens.</title>
        <authorList>
            <person name="Haridas S."/>
            <person name="Albert R."/>
            <person name="Binder M."/>
            <person name="Bloem J."/>
            <person name="Labutti K."/>
            <person name="Salamov A."/>
            <person name="Andreopoulos B."/>
            <person name="Baker S."/>
            <person name="Barry K."/>
            <person name="Bills G."/>
            <person name="Bluhm B."/>
            <person name="Cannon C."/>
            <person name="Castanera R."/>
            <person name="Culley D."/>
            <person name="Daum C."/>
            <person name="Ezra D."/>
            <person name="Gonzalez J."/>
            <person name="Henrissat B."/>
            <person name="Kuo A."/>
            <person name="Liang C."/>
            <person name="Lipzen A."/>
            <person name="Lutzoni F."/>
            <person name="Magnuson J."/>
            <person name="Mondo S."/>
            <person name="Nolan M."/>
            <person name="Ohm R."/>
            <person name="Pangilinan J."/>
            <person name="Park H.-J."/>
            <person name="Ramirez L."/>
            <person name="Alfaro M."/>
            <person name="Sun H."/>
            <person name="Tritt A."/>
            <person name="Yoshinaga Y."/>
            <person name="Zwiers L.-H."/>
            <person name="Turgeon B."/>
            <person name="Goodwin S."/>
            <person name="Spatafora J."/>
            <person name="Crous P."/>
            <person name="Grigoriev I."/>
        </authorList>
    </citation>
    <scope>NUCLEOTIDE SEQUENCE</scope>
    <source>
        <strain evidence="1">CBS 110217</strain>
    </source>
</reference>
<dbReference type="Proteomes" id="UP000799777">
    <property type="component" value="Unassembled WGS sequence"/>
</dbReference>
<gene>
    <name evidence="1" type="ORF">EK21DRAFT_92641</name>
</gene>
<sequence>MVSMISVHFIPADCVPQFYHARPSRPMLARKICWAQLRVAQAPIHGMGIQGLRRRGRGCDELQRACITQLLLPLSHLRLDVARAAEPRVEGGTILPRPFLDVVSSKHYRREVFSPASSITLSPRSSLRRPVIVAQLCAYEPLQAICCAGPLLSEAQPDGIACSPMQSILTAH</sequence>
<evidence type="ECO:0000313" key="1">
    <source>
        <dbReference type="EMBL" id="KAF2026204.1"/>
    </source>
</evidence>